<feature type="domain" description="VWFA" evidence="1">
    <location>
        <begin position="18"/>
        <end position="192"/>
    </location>
</feature>
<evidence type="ECO:0000259" key="1">
    <source>
        <dbReference type="SMART" id="SM00327"/>
    </source>
</evidence>
<dbReference type="InterPro" id="IPR011392">
    <property type="entry name" value="Tellurite-R_TerY"/>
</dbReference>
<dbReference type="Proteomes" id="UP000243488">
    <property type="component" value="Chromosome"/>
</dbReference>
<dbReference type="AlphaFoldDB" id="A0A1V0B6J8"/>
<sequence length="224" mass="24384">MSFSAIPGVEFIDNTNQRTPCVLVLDASGSMAGEPMAQLNAGLEIFAQELKNDAMAAMRVQVLVIAVGGFEDVQILQPWTDAVDFKPPVIQANGMTPLGKGMDLALDEVRNQKAVYDANGISSTRPWVIMISDGCPNDFGWEQAAQRCRQEESDKRVVVFPIGTEGADFAALGQFSNKTPKKLKGLQFRELFIWLSRSMSTVSASVPGERISLPATDSWAEVEI</sequence>
<evidence type="ECO:0000313" key="3">
    <source>
        <dbReference type="Proteomes" id="UP000243488"/>
    </source>
</evidence>
<evidence type="ECO:0000313" key="2">
    <source>
        <dbReference type="EMBL" id="AQZ95573.1"/>
    </source>
</evidence>
<organism evidence="2 3">
    <name type="scientific">Halopseudomonas phragmitis</name>
    <dbReference type="NCBI Taxonomy" id="1931241"/>
    <lineage>
        <taxon>Bacteria</taxon>
        <taxon>Pseudomonadati</taxon>
        <taxon>Pseudomonadota</taxon>
        <taxon>Gammaproteobacteria</taxon>
        <taxon>Pseudomonadales</taxon>
        <taxon>Pseudomonadaceae</taxon>
        <taxon>Halopseudomonas</taxon>
    </lineage>
</organism>
<dbReference type="Gene3D" id="3.40.50.410">
    <property type="entry name" value="von Willebrand factor, type A domain"/>
    <property type="match status" value="1"/>
</dbReference>
<dbReference type="STRING" id="1931241.BVH74_12795"/>
<reference evidence="2 3" key="1">
    <citation type="submission" date="2017-03" db="EMBL/GenBank/DDBJ databases">
        <title>Complete genome sequence of the novel DNRA strain Pseudomonas sp. S-6-2 isolated from Chinese polluted river sediment. Journal of Biotechnology.</title>
        <authorList>
            <person name="Li J."/>
            <person name="Xiang F."/>
            <person name="Wang L."/>
            <person name="Xi L."/>
            <person name="Liu J."/>
        </authorList>
    </citation>
    <scope>NUCLEOTIDE SEQUENCE [LARGE SCALE GENOMIC DNA]</scope>
    <source>
        <strain evidence="2 3">S-6-2</strain>
    </source>
</reference>
<keyword evidence="3" id="KW-1185">Reference proteome</keyword>
<dbReference type="KEGG" id="ppha:BVH74_12795"/>
<dbReference type="SUPFAM" id="SSF53300">
    <property type="entry name" value="vWA-like"/>
    <property type="match status" value="1"/>
</dbReference>
<name>A0A1V0B6J8_9GAMM</name>
<protein>
    <recommendedName>
        <fullName evidence="1">VWFA domain-containing protein</fullName>
    </recommendedName>
</protein>
<dbReference type="SMART" id="SM00327">
    <property type="entry name" value="VWA"/>
    <property type="match status" value="1"/>
</dbReference>
<proteinExistence type="predicted"/>
<dbReference type="RefSeq" id="WP_080050441.1">
    <property type="nucleotide sequence ID" value="NZ_CP020100.1"/>
</dbReference>
<dbReference type="InterPro" id="IPR002035">
    <property type="entry name" value="VWF_A"/>
</dbReference>
<dbReference type="Pfam" id="PF00092">
    <property type="entry name" value="VWA"/>
    <property type="match status" value="1"/>
</dbReference>
<accession>A0A1V0B6J8</accession>
<dbReference type="EMBL" id="CP020100">
    <property type="protein sequence ID" value="AQZ95573.1"/>
    <property type="molecule type" value="Genomic_DNA"/>
</dbReference>
<gene>
    <name evidence="2" type="ORF">BVH74_12795</name>
</gene>
<dbReference type="InterPro" id="IPR036465">
    <property type="entry name" value="vWFA_dom_sf"/>
</dbReference>
<dbReference type="PIRSF" id="PIRSF020634">
    <property type="entry name" value="TerY_vWA"/>
    <property type="match status" value="1"/>
</dbReference>